<dbReference type="PANTHER" id="PTHR42842:SF3">
    <property type="entry name" value="FAD_NAD(P)-BINDING OXIDOREDUCTASE FAMILY PROTEIN"/>
    <property type="match status" value="1"/>
</dbReference>
<reference evidence="4" key="1">
    <citation type="submission" date="2015-12" db="EMBL/GenBank/DDBJ databases">
        <authorList>
            <person name="Lodha T.D."/>
            <person name="Chintalapati S."/>
            <person name="Chintalapati V.R."/>
            <person name="Sravanthi T."/>
        </authorList>
    </citation>
    <scope>NUCLEOTIDE SEQUENCE [LARGE SCALE GENOMIC DNA]</scope>
    <source>
        <strain evidence="4">JC133</strain>
    </source>
</reference>
<dbReference type="PANTHER" id="PTHR42842">
    <property type="entry name" value="FAD/NAD(P)-BINDING OXIDOREDUCTASE"/>
    <property type="match status" value="1"/>
</dbReference>
<dbReference type="Proteomes" id="UP000237350">
    <property type="component" value="Unassembled WGS sequence"/>
</dbReference>
<dbReference type="OrthoDB" id="9762921at2"/>
<dbReference type="PRINTS" id="PR00411">
    <property type="entry name" value="PNDRDTASEI"/>
</dbReference>
<dbReference type="PRINTS" id="PR00368">
    <property type="entry name" value="FADPNR"/>
</dbReference>
<feature type="domain" description="FAD/NAD(P)-binding" evidence="1">
    <location>
        <begin position="85"/>
        <end position="254"/>
    </location>
</feature>
<protein>
    <submittedName>
        <fullName evidence="3">Uncharacterized protein</fullName>
    </submittedName>
</protein>
<dbReference type="SUPFAM" id="SSF51905">
    <property type="entry name" value="FAD/NAD(P)-binding domain"/>
    <property type="match status" value="1"/>
</dbReference>
<dbReference type="EMBL" id="LPWH01000018">
    <property type="protein sequence ID" value="POR04299.1"/>
    <property type="molecule type" value="Genomic_DNA"/>
</dbReference>
<dbReference type="AlphaFoldDB" id="A0A2S4JXP4"/>
<dbReference type="Gene3D" id="3.50.50.60">
    <property type="entry name" value="FAD/NAD(P)-binding domain"/>
    <property type="match status" value="2"/>
</dbReference>
<dbReference type="Pfam" id="PF21688">
    <property type="entry name" value="FAD-depend_C"/>
    <property type="match status" value="1"/>
</dbReference>
<sequence>MLYELDNIILMPHESESGLPAIVEGRHPSLQFVRILKKSLDARKKSRVHWKYRLLVKGSEGLSLNGLQPWIEPSTEVLPESKHASVLIVGAGPAGLFAALRLVERGARVTVIERGKKVDERMKDIALLRNQGILNTESNALFGEGGAGTWSDGKLTTRVNKPGISWIFDRLVLCGAPANILYDSKPHVGTDLLVGVLRNLRERIESLGGVFFFEEKVLDLSVKDGKVFGVRTSKDREISSERIILAMGHSARDSYEMLKRNGVGLEKKGFAIGARIEHPAEFINVSQHGTFHGDLPSAEYRLVYNNQARKRSVYSFCMCPGGEVINSSSEIGHLCVNGMSNNARDGKFSNSALVVSLHPEDLSADPLSGIELQREIERKAWEITGDGLAPRQRALSLMKDHLDTGPAVSSFRPGTRSARMGDFLPEFVVQMIREALPDFDRKIRGFISEGLFIGPETRTSSPVRIVRDAGGQASVMGLYPVGEGAGYSGGIISSALDGMNAADRVADGDAR</sequence>
<evidence type="ECO:0000313" key="4">
    <source>
        <dbReference type="Proteomes" id="UP000237350"/>
    </source>
</evidence>
<dbReference type="InterPro" id="IPR028348">
    <property type="entry name" value="FAD-binding_protein"/>
</dbReference>
<feature type="domain" description="FAD-dependent protein C-terminal" evidence="2">
    <location>
        <begin position="270"/>
        <end position="459"/>
    </location>
</feature>
<dbReference type="RefSeq" id="WP_103679515.1">
    <property type="nucleotide sequence ID" value="NZ_LPWH01000018.1"/>
</dbReference>
<dbReference type="InterPro" id="IPR036188">
    <property type="entry name" value="FAD/NAD-bd_sf"/>
</dbReference>
<evidence type="ECO:0000313" key="3">
    <source>
        <dbReference type="EMBL" id="POR04299.1"/>
    </source>
</evidence>
<dbReference type="Gene3D" id="3.30.70.2700">
    <property type="match status" value="1"/>
</dbReference>
<gene>
    <name evidence="3" type="ORF">AU468_03355</name>
</gene>
<dbReference type="InterPro" id="IPR023753">
    <property type="entry name" value="FAD/NAD-binding_dom"/>
</dbReference>
<comment type="caution">
    <text evidence="3">The sequence shown here is derived from an EMBL/GenBank/DDBJ whole genome shotgun (WGS) entry which is preliminary data.</text>
</comment>
<organism evidence="3 4">
    <name type="scientific">Alkalispirochaeta sphaeroplastigenens</name>
    <dbReference type="NCBI Taxonomy" id="1187066"/>
    <lineage>
        <taxon>Bacteria</taxon>
        <taxon>Pseudomonadati</taxon>
        <taxon>Spirochaetota</taxon>
        <taxon>Spirochaetia</taxon>
        <taxon>Spirochaetales</taxon>
        <taxon>Spirochaetaceae</taxon>
        <taxon>Alkalispirochaeta</taxon>
    </lineage>
</organism>
<proteinExistence type="predicted"/>
<accession>A0A2S4JXP4</accession>
<name>A0A2S4JXP4_9SPIO</name>
<dbReference type="InterPro" id="IPR049516">
    <property type="entry name" value="FAD-depend_C"/>
</dbReference>
<evidence type="ECO:0000259" key="1">
    <source>
        <dbReference type="Pfam" id="PF07992"/>
    </source>
</evidence>
<evidence type="ECO:0000259" key="2">
    <source>
        <dbReference type="Pfam" id="PF21688"/>
    </source>
</evidence>
<keyword evidence="4" id="KW-1185">Reference proteome</keyword>
<dbReference type="Pfam" id="PF07992">
    <property type="entry name" value="Pyr_redox_2"/>
    <property type="match status" value="1"/>
</dbReference>
<dbReference type="GO" id="GO:0016491">
    <property type="term" value="F:oxidoreductase activity"/>
    <property type="evidence" value="ECO:0007669"/>
    <property type="project" value="InterPro"/>
</dbReference>
<dbReference type="PIRSF" id="PIRSF038984">
    <property type="entry name" value="FAD_binding_protein"/>
    <property type="match status" value="1"/>
</dbReference>